<dbReference type="InterPro" id="IPR016167">
    <property type="entry name" value="FAD-bd_PCMH_sub1"/>
</dbReference>
<dbReference type="InterPro" id="IPR011601">
    <property type="entry name" value="MurB_C"/>
</dbReference>
<keyword evidence="14 17" id="KW-0131">Cell cycle</keyword>
<dbReference type="Pfam" id="PF01565">
    <property type="entry name" value="FAD_binding_4"/>
    <property type="match status" value="1"/>
</dbReference>
<keyword evidence="8 17" id="KW-0285">Flavoprotein</keyword>
<dbReference type="PANTHER" id="PTHR21071">
    <property type="entry name" value="UDP-N-ACETYLENOLPYRUVOYLGLUCOSAMINE REDUCTASE"/>
    <property type="match status" value="1"/>
</dbReference>
<evidence type="ECO:0000256" key="7">
    <source>
        <dbReference type="ARBA" id="ARBA00022618"/>
    </source>
</evidence>
<feature type="active site" evidence="17">
    <location>
        <position position="164"/>
    </location>
</feature>
<evidence type="ECO:0000256" key="16">
    <source>
        <dbReference type="ARBA" id="ARBA00048914"/>
    </source>
</evidence>
<keyword evidence="12 17" id="KW-0573">Peptidoglycan synthesis</keyword>
<gene>
    <name evidence="17" type="primary">murB</name>
    <name evidence="19" type="ordered locus">Namu_4937</name>
</gene>
<evidence type="ECO:0000313" key="19">
    <source>
        <dbReference type="EMBL" id="ACV81211.1"/>
    </source>
</evidence>
<organism evidence="19 20">
    <name type="scientific">Nakamurella multipartita (strain ATCC 700099 / DSM 44233 / CIP 104796 / JCM 9543 / NBRC 105858 / Y-104)</name>
    <name type="common">Microsphaera multipartita</name>
    <dbReference type="NCBI Taxonomy" id="479431"/>
    <lineage>
        <taxon>Bacteria</taxon>
        <taxon>Bacillati</taxon>
        <taxon>Actinomycetota</taxon>
        <taxon>Actinomycetes</taxon>
        <taxon>Nakamurellales</taxon>
        <taxon>Nakamurellaceae</taxon>
        <taxon>Nakamurella</taxon>
    </lineage>
</organism>
<keyword evidence="11 17" id="KW-0133">Cell shape</keyword>
<keyword evidence="9 17" id="KW-0274">FAD</keyword>
<evidence type="ECO:0000256" key="12">
    <source>
        <dbReference type="ARBA" id="ARBA00022984"/>
    </source>
</evidence>
<evidence type="ECO:0000256" key="14">
    <source>
        <dbReference type="ARBA" id="ARBA00023306"/>
    </source>
</evidence>
<evidence type="ECO:0000256" key="15">
    <source>
        <dbReference type="ARBA" id="ARBA00023316"/>
    </source>
</evidence>
<dbReference type="InterPro" id="IPR036635">
    <property type="entry name" value="MurB_C_sf"/>
</dbReference>
<evidence type="ECO:0000256" key="6">
    <source>
        <dbReference type="ARBA" id="ARBA00022490"/>
    </source>
</evidence>
<dbReference type="InterPro" id="IPR006094">
    <property type="entry name" value="Oxid_FAD_bind_N"/>
</dbReference>
<feature type="active site" description="Proton donor" evidence="17">
    <location>
        <position position="239"/>
    </location>
</feature>
<keyword evidence="15 17" id="KW-0961">Cell wall biogenesis/degradation</keyword>
<dbReference type="GO" id="GO:0008762">
    <property type="term" value="F:UDP-N-acetylmuramate dehydrogenase activity"/>
    <property type="evidence" value="ECO:0007669"/>
    <property type="project" value="UniProtKB-UniRule"/>
</dbReference>
<dbReference type="KEGG" id="nml:Namu_4937"/>
<dbReference type="AlphaFoldDB" id="C8XA11"/>
<evidence type="ECO:0000259" key="18">
    <source>
        <dbReference type="PROSITE" id="PS51387"/>
    </source>
</evidence>
<dbReference type="NCBIfam" id="NF010478">
    <property type="entry name" value="PRK13903.1"/>
    <property type="match status" value="1"/>
</dbReference>
<comment type="catalytic activity">
    <reaction evidence="16 17">
        <text>UDP-N-acetyl-alpha-D-muramate + NADP(+) = UDP-N-acetyl-3-O-(1-carboxyvinyl)-alpha-D-glucosamine + NADPH + H(+)</text>
        <dbReference type="Rhea" id="RHEA:12248"/>
        <dbReference type="ChEBI" id="CHEBI:15378"/>
        <dbReference type="ChEBI" id="CHEBI:57783"/>
        <dbReference type="ChEBI" id="CHEBI:58349"/>
        <dbReference type="ChEBI" id="CHEBI:68483"/>
        <dbReference type="ChEBI" id="CHEBI:70757"/>
        <dbReference type="EC" id="1.3.1.98"/>
    </reaction>
</comment>
<dbReference type="Pfam" id="PF02873">
    <property type="entry name" value="MurB_C"/>
    <property type="match status" value="1"/>
</dbReference>
<dbReference type="Gene3D" id="3.90.78.10">
    <property type="entry name" value="UDP-N-acetylenolpyruvoylglucosamine reductase, C-terminal domain"/>
    <property type="match status" value="1"/>
</dbReference>
<dbReference type="GO" id="GO:0005829">
    <property type="term" value="C:cytosol"/>
    <property type="evidence" value="ECO:0007669"/>
    <property type="project" value="TreeGrafter"/>
</dbReference>
<comment type="cofactor">
    <cofactor evidence="1 17">
        <name>FAD</name>
        <dbReference type="ChEBI" id="CHEBI:57692"/>
    </cofactor>
</comment>
<dbReference type="InterPro" id="IPR003170">
    <property type="entry name" value="MurB"/>
</dbReference>
<evidence type="ECO:0000256" key="9">
    <source>
        <dbReference type="ARBA" id="ARBA00022827"/>
    </source>
</evidence>
<evidence type="ECO:0000313" key="20">
    <source>
        <dbReference type="Proteomes" id="UP000002218"/>
    </source>
</evidence>
<evidence type="ECO:0000256" key="13">
    <source>
        <dbReference type="ARBA" id="ARBA00023002"/>
    </source>
</evidence>
<dbReference type="InterPro" id="IPR016166">
    <property type="entry name" value="FAD-bd_PCMH"/>
</dbReference>
<dbReference type="GO" id="GO:0071555">
    <property type="term" value="P:cell wall organization"/>
    <property type="evidence" value="ECO:0007669"/>
    <property type="project" value="UniProtKB-KW"/>
</dbReference>
<dbReference type="InterPro" id="IPR016169">
    <property type="entry name" value="FAD-bd_PCMH_sub2"/>
</dbReference>
<dbReference type="SUPFAM" id="SSF56176">
    <property type="entry name" value="FAD-binding/transporter-associated domain-like"/>
    <property type="match status" value="1"/>
</dbReference>
<reference evidence="19 20" key="2">
    <citation type="journal article" date="2010" name="Stand. Genomic Sci.">
        <title>Complete genome sequence of Nakamurella multipartita type strain (Y-104).</title>
        <authorList>
            <person name="Tice H."/>
            <person name="Mayilraj S."/>
            <person name="Sims D."/>
            <person name="Lapidus A."/>
            <person name="Nolan M."/>
            <person name="Lucas S."/>
            <person name="Glavina Del Rio T."/>
            <person name="Copeland A."/>
            <person name="Cheng J.F."/>
            <person name="Meincke L."/>
            <person name="Bruce D."/>
            <person name="Goodwin L."/>
            <person name="Pitluck S."/>
            <person name="Ivanova N."/>
            <person name="Mavromatis K."/>
            <person name="Ovchinnikova G."/>
            <person name="Pati A."/>
            <person name="Chen A."/>
            <person name="Palaniappan K."/>
            <person name="Land M."/>
            <person name="Hauser L."/>
            <person name="Chang Y.J."/>
            <person name="Jeffries C.D."/>
            <person name="Detter J.C."/>
            <person name="Brettin T."/>
            <person name="Rohde M."/>
            <person name="Goker M."/>
            <person name="Bristow J."/>
            <person name="Eisen J.A."/>
            <person name="Markowitz V."/>
            <person name="Hugenholtz P."/>
            <person name="Kyrpides N.C."/>
            <person name="Klenk H.P."/>
            <person name="Chen F."/>
        </authorList>
    </citation>
    <scope>NUCLEOTIDE SEQUENCE [LARGE SCALE GENOMIC DNA]</scope>
    <source>
        <strain evidence="20">ATCC 700099 / DSM 44233 / CIP 104796 / JCM 9543 / NBRC 105858 / Y-104</strain>
    </source>
</reference>
<dbReference type="Proteomes" id="UP000002218">
    <property type="component" value="Chromosome"/>
</dbReference>
<dbReference type="InterPro" id="IPR036318">
    <property type="entry name" value="FAD-bd_PCMH-like_sf"/>
</dbReference>
<dbReference type="Gene3D" id="3.30.43.10">
    <property type="entry name" value="Uridine Diphospho-n-acetylenolpyruvylglucosamine Reductase, domain 2"/>
    <property type="match status" value="1"/>
</dbReference>
<dbReference type="STRING" id="479431.Namu_4937"/>
<evidence type="ECO:0000256" key="11">
    <source>
        <dbReference type="ARBA" id="ARBA00022960"/>
    </source>
</evidence>
<evidence type="ECO:0000256" key="3">
    <source>
        <dbReference type="ARBA" id="ARBA00004496"/>
    </source>
</evidence>
<sequence length="359" mass="37230">MSTPVRLADLTTLHLGGPAPALSEAHTADDVKRIVGQADHTGTGVLVLGGGSNLVVADAGIDVPVVRIAIKGVRVEPATGSGPARVTIGAGENWDEVVAQLTADGFGALAPLSGIPGSSGATPVQNVGAYGTEIAEMLHSVTLYDRPSGAIFSAPAADLQLRYRSSTLRGTQRGVITDITLELTRGPVVVKYAELARTLGVQPGALAPAQRVREAVLDLRRAKGMVLDPADPDTRSVGSFFTNPILDADQLARTDRAIRDRLGTEASYPRYPVPDEPARAGRVKLSAAWLIERAGFTKGHPGPGGRVSISGKHTLALVNRGGTTADLLALAAQIRDGVEAAFGVRLEPEPMLIGVQLPG</sequence>
<keyword evidence="6 17" id="KW-0963">Cytoplasm</keyword>
<evidence type="ECO:0000256" key="8">
    <source>
        <dbReference type="ARBA" id="ARBA00022630"/>
    </source>
</evidence>
<reference evidence="20" key="1">
    <citation type="submission" date="2009-09" db="EMBL/GenBank/DDBJ databases">
        <title>The complete genome of Nakamurella multipartita DSM 44233.</title>
        <authorList>
            <consortium name="US DOE Joint Genome Institute (JGI-PGF)"/>
            <person name="Lucas S."/>
            <person name="Copeland A."/>
            <person name="Lapidus A."/>
            <person name="Glavina del Rio T."/>
            <person name="Dalin E."/>
            <person name="Tice H."/>
            <person name="Bruce D."/>
            <person name="Goodwin L."/>
            <person name="Pitluck S."/>
            <person name="Kyrpides N."/>
            <person name="Mavromatis K."/>
            <person name="Ivanova N."/>
            <person name="Ovchinnikova G."/>
            <person name="Sims D."/>
            <person name="Meincke L."/>
            <person name="Brettin T."/>
            <person name="Detter J.C."/>
            <person name="Han C."/>
            <person name="Larimer F."/>
            <person name="Land M."/>
            <person name="Hauser L."/>
            <person name="Markowitz V."/>
            <person name="Cheng J.-F."/>
            <person name="Hugenholtz P."/>
            <person name="Woyke T."/>
            <person name="Wu D."/>
            <person name="Klenk H.-P."/>
            <person name="Eisen J.A."/>
        </authorList>
    </citation>
    <scope>NUCLEOTIDE SEQUENCE [LARGE SCALE GENOMIC DNA]</scope>
    <source>
        <strain evidence="20">ATCC 700099 / DSM 44233 / CIP 104796 / JCM 9543 / NBRC 105858 / Y-104</strain>
    </source>
</reference>
<evidence type="ECO:0000256" key="10">
    <source>
        <dbReference type="ARBA" id="ARBA00022857"/>
    </source>
</evidence>
<keyword evidence="13 17" id="KW-0560">Oxidoreductase</keyword>
<evidence type="ECO:0000256" key="2">
    <source>
        <dbReference type="ARBA" id="ARBA00003921"/>
    </source>
</evidence>
<comment type="function">
    <text evidence="2 17">Cell wall formation.</text>
</comment>
<comment type="subcellular location">
    <subcellularLocation>
        <location evidence="3 17">Cytoplasm</location>
    </subcellularLocation>
</comment>
<dbReference type="GO" id="GO:0008360">
    <property type="term" value="P:regulation of cell shape"/>
    <property type="evidence" value="ECO:0007669"/>
    <property type="project" value="UniProtKB-KW"/>
</dbReference>
<dbReference type="InParanoid" id="C8XA11"/>
<dbReference type="PANTHER" id="PTHR21071:SF4">
    <property type="entry name" value="UDP-N-ACETYLENOLPYRUVOYLGLUCOSAMINE REDUCTASE"/>
    <property type="match status" value="1"/>
</dbReference>
<proteinExistence type="inferred from homology"/>
<dbReference type="RefSeq" id="WP_015750020.1">
    <property type="nucleotide sequence ID" value="NC_013235.1"/>
</dbReference>
<keyword evidence="7 17" id="KW-0132">Cell division</keyword>
<dbReference type="Gene3D" id="3.30.465.10">
    <property type="match status" value="1"/>
</dbReference>
<dbReference type="UniPathway" id="UPA00219"/>
<dbReference type="HAMAP" id="MF_00037">
    <property type="entry name" value="MurB"/>
    <property type="match status" value="1"/>
</dbReference>
<dbReference type="GO" id="GO:0009252">
    <property type="term" value="P:peptidoglycan biosynthetic process"/>
    <property type="evidence" value="ECO:0007669"/>
    <property type="project" value="UniProtKB-UniRule"/>
</dbReference>
<keyword evidence="10 17" id="KW-0521">NADP</keyword>
<dbReference type="GO" id="GO:0051301">
    <property type="term" value="P:cell division"/>
    <property type="evidence" value="ECO:0007669"/>
    <property type="project" value="UniProtKB-KW"/>
</dbReference>
<evidence type="ECO:0000256" key="17">
    <source>
        <dbReference type="HAMAP-Rule" id="MF_00037"/>
    </source>
</evidence>
<dbReference type="EMBL" id="CP001737">
    <property type="protein sequence ID" value="ACV81211.1"/>
    <property type="molecule type" value="Genomic_DNA"/>
</dbReference>
<dbReference type="GO" id="GO:0071949">
    <property type="term" value="F:FAD binding"/>
    <property type="evidence" value="ECO:0007669"/>
    <property type="project" value="InterPro"/>
</dbReference>
<feature type="domain" description="FAD-binding PCMH-type" evidence="18">
    <location>
        <begin position="15"/>
        <end position="222"/>
    </location>
</feature>
<dbReference type="SUPFAM" id="SSF56194">
    <property type="entry name" value="Uridine diphospho-N-Acetylenolpyruvylglucosamine reductase, MurB, C-terminal domain"/>
    <property type="match status" value="1"/>
</dbReference>
<comment type="pathway">
    <text evidence="4 17">Cell wall biogenesis; peptidoglycan biosynthesis.</text>
</comment>
<dbReference type="EC" id="1.3.1.98" evidence="17"/>
<dbReference type="HOGENOM" id="CLU_035304_0_1_11"/>
<dbReference type="PROSITE" id="PS51387">
    <property type="entry name" value="FAD_PCMH"/>
    <property type="match status" value="1"/>
</dbReference>
<name>C8XA11_NAKMY</name>
<accession>C8XA11</accession>
<dbReference type="FunCoup" id="C8XA11">
    <property type="interactions" value="86"/>
</dbReference>
<evidence type="ECO:0000256" key="5">
    <source>
        <dbReference type="ARBA" id="ARBA00010485"/>
    </source>
</evidence>
<feature type="active site" evidence="17">
    <location>
        <position position="349"/>
    </location>
</feature>
<evidence type="ECO:0000256" key="1">
    <source>
        <dbReference type="ARBA" id="ARBA00001974"/>
    </source>
</evidence>
<evidence type="ECO:0000256" key="4">
    <source>
        <dbReference type="ARBA" id="ARBA00004752"/>
    </source>
</evidence>
<protein>
    <recommendedName>
        <fullName evidence="17">UDP-N-acetylenolpyruvoylglucosamine reductase</fullName>
        <ecNumber evidence="17">1.3.1.98</ecNumber>
    </recommendedName>
    <alternativeName>
        <fullName evidence="17">UDP-N-acetylmuramate dehydrogenase</fullName>
    </alternativeName>
</protein>
<comment type="similarity">
    <text evidence="5 17">Belongs to the MurB family.</text>
</comment>
<dbReference type="eggNOG" id="COG0812">
    <property type="taxonomic scope" value="Bacteria"/>
</dbReference>
<keyword evidence="20" id="KW-1185">Reference proteome</keyword>